<evidence type="ECO:0000313" key="2">
    <source>
        <dbReference type="EMBL" id="MFC7185149.1"/>
    </source>
</evidence>
<dbReference type="GO" id="GO:0032259">
    <property type="term" value="P:methylation"/>
    <property type="evidence" value="ECO:0007669"/>
    <property type="project" value="UniProtKB-KW"/>
</dbReference>
<dbReference type="Pfam" id="PF13847">
    <property type="entry name" value="Methyltransf_31"/>
    <property type="match status" value="1"/>
</dbReference>
<dbReference type="RefSeq" id="WP_345704515.1">
    <property type="nucleotide sequence ID" value="NZ_BAABKV010000001.1"/>
</dbReference>
<organism evidence="2 3">
    <name type="scientific">Kitasatospora paranensis</name>
    <dbReference type="NCBI Taxonomy" id="258053"/>
    <lineage>
        <taxon>Bacteria</taxon>
        <taxon>Bacillati</taxon>
        <taxon>Actinomycetota</taxon>
        <taxon>Actinomycetes</taxon>
        <taxon>Kitasatosporales</taxon>
        <taxon>Streptomycetaceae</taxon>
        <taxon>Kitasatospora</taxon>
    </lineage>
</organism>
<dbReference type="CDD" id="cd02440">
    <property type="entry name" value="AdoMet_MTases"/>
    <property type="match status" value="1"/>
</dbReference>
<keyword evidence="2" id="KW-0808">Transferase</keyword>
<comment type="caution">
    <text evidence="2">The sequence shown here is derived from an EMBL/GenBank/DDBJ whole genome shotgun (WGS) entry which is preliminary data.</text>
</comment>
<dbReference type="InterPro" id="IPR029063">
    <property type="entry name" value="SAM-dependent_MTases_sf"/>
</dbReference>
<dbReference type="Proteomes" id="UP001596435">
    <property type="component" value="Unassembled WGS sequence"/>
</dbReference>
<dbReference type="Gene3D" id="3.40.50.150">
    <property type="entry name" value="Vaccinia Virus protein VP39"/>
    <property type="match status" value="1"/>
</dbReference>
<dbReference type="PANTHER" id="PTHR43861">
    <property type="entry name" value="TRANS-ACONITATE 2-METHYLTRANSFERASE-RELATED"/>
    <property type="match status" value="1"/>
</dbReference>
<name>A0ABW2G6I8_9ACTN</name>
<keyword evidence="3" id="KW-1185">Reference proteome</keyword>
<dbReference type="PANTHER" id="PTHR43861:SF1">
    <property type="entry name" value="TRANS-ACONITATE 2-METHYLTRANSFERASE"/>
    <property type="match status" value="1"/>
</dbReference>
<proteinExistence type="predicted"/>
<keyword evidence="2" id="KW-0489">Methyltransferase</keyword>
<gene>
    <name evidence="2" type="ORF">ACFQMG_36960</name>
</gene>
<dbReference type="SUPFAM" id="SSF53335">
    <property type="entry name" value="S-adenosyl-L-methionine-dependent methyltransferases"/>
    <property type="match status" value="1"/>
</dbReference>
<evidence type="ECO:0000313" key="3">
    <source>
        <dbReference type="Proteomes" id="UP001596435"/>
    </source>
</evidence>
<accession>A0ABW2G6I8</accession>
<evidence type="ECO:0000259" key="1">
    <source>
        <dbReference type="Pfam" id="PF13847"/>
    </source>
</evidence>
<reference evidence="3" key="1">
    <citation type="journal article" date="2019" name="Int. J. Syst. Evol. Microbiol.">
        <title>The Global Catalogue of Microorganisms (GCM) 10K type strain sequencing project: providing services to taxonomists for standard genome sequencing and annotation.</title>
        <authorList>
            <consortium name="The Broad Institute Genomics Platform"/>
            <consortium name="The Broad Institute Genome Sequencing Center for Infectious Disease"/>
            <person name="Wu L."/>
            <person name="Ma J."/>
        </authorList>
    </citation>
    <scope>NUCLEOTIDE SEQUENCE [LARGE SCALE GENOMIC DNA]</scope>
    <source>
        <strain evidence="3">CGMCC 1.12859</strain>
    </source>
</reference>
<sequence>MTSIAFETDTPDPIAYLDRLAATELGRSYKKRMLDELDVRPGQTVLDLGCGPGTDLGALAEAAGTTGTVIGVDHDRAAVDAAAARTAGQHTIDVRLGDVHDLPLPDGAADRARTDRVLQHVADPARALREIRRALRPGGRLVMGEPDWGTLTVDHPESSLSHAFTRYVTEKAVHNSRIGSRLPRLAVEAGFAVPAVIPITPVFRDAQAADKVIGLERVTRRAVAAGYFTPEAAQRWLDHLANGTFFAAVTFYIVMAEA</sequence>
<dbReference type="EMBL" id="JBHTAJ010000151">
    <property type="protein sequence ID" value="MFC7185149.1"/>
    <property type="molecule type" value="Genomic_DNA"/>
</dbReference>
<dbReference type="InterPro" id="IPR025714">
    <property type="entry name" value="Methyltranfer_dom"/>
</dbReference>
<protein>
    <submittedName>
        <fullName evidence="2">Methyltransferase domain-containing protein</fullName>
    </submittedName>
</protein>
<dbReference type="GO" id="GO:0008168">
    <property type="term" value="F:methyltransferase activity"/>
    <property type="evidence" value="ECO:0007669"/>
    <property type="project" value="UniProtKB-KW"/>
</dbReference>
<feature type="domain" description="Methyltransferase" evidence="1">
    <location>
        <begin position="42"/>
        <end position="151"/>
    </location>
</feature>